<dbReference type="PANTHER" id="PTHR48050:SF13">
    <property type="entry name" value="STEROL 3-BETA-GLUCOSYLTRANSFERASE UGT80A2"/>
    <property type="match status" value="1"/>
</dbReference>
<dbReference type="NCBIfam" id="TIGR01426">
    <property type="entry name" value="MGT"/>
    <property type="match status" value="1"/>
</dbReference>
<keyword evidence="2" id="KW-0808">Transferase</keyword>
<keyword evidence="5" id="KW-1185">Reference proteome</keyword>
<evidence type="ECO:0000259" key="3">
    <source>
        <dbReference type="Pfam" id="PF06722"/>
    </source>
</evidence>
<dbReference type="InterPro" id="IPR002213">
    <property type="entry name" value="UDP_glucos_trans"/>
</dbReference>
<evidence type="ECO:0000256" key="2">
    <source>
        <dbReference type="ARBA" id="ARBA00022679"/>
    </source>
</evidence>
<evidence type="ECO:0000313" key="5">
    <source>
        <dbReference type="Proteomes" id="UP000826540"/>
    </source>
</evidence>
<gene>
    <name evidence="4" type="ORF">K2F26_20680</name>
</gene>
<sequence>MSRVVFLNVSAAGHIIPTLGLVKELIHRGEEVIYYETPNFQTEIESFGAKFRPYPSINPETAPPAENEMSLVPSLTWCAHQMLPALLESVRAEKPDYIIHDSLCLWGRLVAQILNIPAINSIATAAFTPQTFYECPWLRKKLPGFLKQAAAGMKHYRKYQKELRTTYGLPPIKFVDTFTNIEPLNLCYLPPELQPYSDKFDQRFHFVGPCNPVRGIEYDFPMEKLQKDKLILISFGNIHDPGVAFYRSCIQAFGNTDAQVVMVLSPAIDVTLLGDIPENFIIRPTGTVPQLKILERASLFIMHGAGGGTREAVWYSVPMIAVPQTYEQEIISRRIQEQGAGIMMMLEDVTVESLQQTAQHILADHSFRVNSGLLGDACRAAGGVQRAVDEIWRYVYDLGSIPNVYIYF</sequence>
<feature type="domain" description="Erythromycin biosynthesis protein CIII-like C-terminal" evidence="3">
    <location>
        <begin position="250"/>
        <end position="375"/>
    </location>
</feature>
<dbReference type="InterPro" id="IPR006326">
    <property type="entry name" value="UDPGT_MGT-like"/>
</dbReference>
<reference evidence="4 5" key="1">
    <citation type="journal article" date="2022" name="J. Am. Chem. Soc.">
        <title>Biosynthesis of Guanitoxin Enables Global Environmental Detection in Freshwater Cyanobacteria.</title>
        <authorList>
            <person name="Lima S.T."/>
            <person name="Fallon T.R."/>
            <person name="Cordoza J.L."/>
            <person name="Chekan J.R."/>
            <person name="Delbaje E."/>
            <person name="Hopiavuori A.R."/>
            <person name="Alvarenga D.O."/>
            <person name="Wood S.M."/>
            <person name="Luhavaya H."/>
            <person name="Baumgartner J.T."/>
            <person name="Dorr F.A."/>
            <person name="Etchegaray A."/>
            <person name="Pinto E."/>
            <person name="McKinnie S.M.K."/>
            <person name="Fiore M.F."/>
            <person name="Moore B.S."/>
        </authorList>
    </citation>
    <scope>NUCLEOTIDE SEQUENCE [LARGE SCALE GENOMIC DNA]</scope>
    <source>
        <strain evidence="4 5">ITEP-024</strain>
    </source>
</reference>
<dbReference type="RefSeq" id="WP_220609292.1">
    <property type="nucleotide sequence ID" value="NZ_CP080598.1"/>
</dbReference>
<comment type="similarity">
    <text evidence="1">Belongs to the UDP-glycosyltransferase family.</text>
</comment>
<dbReference type="Pfam" id="PF06722">
    <property type="entry name" value="EryCIII-like_C"/>
    <property type="match status" value="1"/>
</dbReference>
<dbReference type="CDD" id="cd03784">
    <property type="entry name" value="GT1_Gtf-like"/>
    <property type="match status" value="1"/>
</dbReference>
<name>A0ABX8WXT1_9CYAN</name>
<dbReference type="Proteomes" id="UP000826540">
    <property type="component" value="Chromosome"/>
</dbReference>
<evidence type="ECO:0000256" key="1">
    <source>
        <dbReference type="ARBA" id="ARBA00009995"/>
    </source>
</evidence>
<dbReference type="InterPro" id="IPR010610">
    <property type="entry name" value="EryCIII-like_C"/>
</dbReference>
<dbReference type="SUPFAM" id="SSF53756">
    <property type="entry name" value="UDP-Glycosyltransferase/glycogen phosphorylase"/>
    <property type="match status" value="1"/>
</dbReference>
<accession>A0ABX8WXT1</accession>
<proteinExistence type="inferred from homology"/>
<protein>
    <submittedName>
        <fullName evidence="4">MGT family glycosyltransferase</fullName>
    </submittedName>
</protein>
<dbReference type="EMBL" id="CP080598">
    <property type="protein sequence ID" value="QYX31219.1"/>
    <property type="molecule type" value="Genomic_DNA"/>
</dbReference>
<organism evidence="4 5">
    <name type="scientific">Sphaerospermopsis torques-reginae ITEP-024</name>
    <dbReference type="NCBI Taxonomy" id="984208"/>
    <lineage>
        <taxon>Bacteria</taxon>
        <taxon>Bacillati</taxon>
        <taxon>Cyanobacteriota</taxon>
        <taxon>Cyanophyceae</taxon>
        <taxon>Nostocales</taxon>
        <taxon>Aphanizomenonaceae</taxon>
        <taxon>Sphaerospermopsis</taxon>
        <taxon>Sphaerospermopsis torques-reginae</taxon>
    </lineage>
</organism>
<dbReference type="Gene3D" id="3.40.50.2000">
    <property type="entry name" value="Glycogen Phosphorylase B"/>
    <property type="match status" value="2"/>
</dbReference>
<dbReference type="InterPro" id="IPR050426">
    <property type="entry name" value="Glycosyltransferase_28"/>
</dbReference>
<dbReference type="PANTHER" id="PTHR48050">
    <property type="entry name" value="STEROL 3-BETA-GLUCOSYLTRANSFERASE"/>
    <property type="match status" value="1"/>
</dbReference>
<evidence type="ECO:0000313" key="4">
    <source>
        <dbReference type="EMBL" id="QYX31219.1"/>
    </source>
</evidence>